<protein>
    <submittedName>
        <fullName evidence="1">Unannotated protein</fullName>
    </submittedName>
</protein>
<proteinExistence type="predicted"/>
<organism evidence="1">
    <name type="scientific">freshwater metagenome</name>
    <dbReference type="NCBI Taxonomy" id="449393"/>
    <lineage>
        <taxon>unclassified sequences</taxon>
        <taxon>metagenomes</taxon>
        <taxon>ecological metagenomes</taxon>
    </lineage>
</organism>
<reference evidence="1" key="1">
    <citation type="submission" date="2020-05" db="EMBL/GenBank/DDBJ databases">
        <authorList>
            <person name="Chiriac C."/>
            <person name="Salcher M."/>
            <person name="Ghai R."/>
            <person name="Kavagutti S V."/>
        </authorList>
    </citation>
    <scope>NUCLEOTIDE SEQUENCE</scope>
</reference>
<gene>
    <name evidence="1" type="ORF">UFOPK3667_01161</name>
</gene>
<sequence length="56" mass="5955">MKLLLVGADSVVNKQTWAATTHSYVSSVAGDNKVGIIDGINDGIYTYLNPSWILGS</sequence>
<dbReference type="EMBL" id="CAFBMU010000015">
    <property type="protein sequence ID" value="CAB4928488.1"/>
    <property type="molecule type" value="Genomic_DNA"/>
</dbReference>
<name>A0A6J7IBJ5_9ZZZZ</name>
<accession>A0A6J7IBJ5</accession>
<evidence type="ECO:0000313" key="1">
    <source>
        <dbReference type="EMBL" id="CAB4928488.1"/>
    </source>
</evidence>
<dbReference type="AlphaFoldDB" id="A0A6J7IBJ5"/>